<dbReference type="RefSeq" id="XP_029241408.1">
    <property type="nucleotide sequence ID" value="XM_029378678.1"/>
</dbReference>
<accession>A0A422NXM3</accession>
<dbReference type="VEuPathDB" id="TriTrypDB:TRSC58_02495"/>
<protein>
    <submittedName>
        <fullName evidence="1">Trans-sialidase</fullName>
    </submittedName>
</protein>
<proteinExistence type="predicted"/>
<keyword evidence="2" id="KW-1185">Reference proteome</keyword>
<dbReference type="OrthoDB" id="241759at2759"/>
<dbReference type="InterPro" id="IPR036278">
    <property type="entry name" value="Sialidase_sf"/>
</dbReference>
<reference evidence="1 2" key="1">
    <citation type="journal article" date="2018" name="BMC Genomics">
        <title>Genomic comparison of Trypanosoma conorhini and Trypanosoma rangeli to Trypanosoma cruzi strains of high and low virulence.</title>
        <authorList>
            <person name="Bradwell K.R."/>
            <person name="Koparde V.N."/>
            <person name="Matveyev A.V."/>
            <person name="Serrano M.G."/>
            <person name="Alves J.M."/>
            <person name="Parikh H."/>
            <person name="Huang B."/>
            <person name="Lee V."/>
            <person name="Espinosa-Alvarez O."/>
            <person name="Ortiz P.A."/>
            <person name="Costa-Martins A.G."/>
            <person name="Teixeira M.M."/>
            <person name="Buck G.A."/>
        </authorList>
    </citation>
    <scope>NUCLEOTIDE SEQUENCE [LARGE SCALE GENOMIC DNA]</scope>
    <source>
        <strain evidence="1 2">AM80</strain>
    </source>
</reference>
<evidence type="ECO:0000313" key="2">
    <source>
        <dbReference type="Proteomes" id="UP000283634"/>
    </source>
</evidence>
<comment type="caution">
    <text evidence="1">The sequence shown here is derived from an EMBL/GenBank/DDBJ whole genome shotgun (WGS) entry which is preliminary data.</text>
</comment>
<name>A0A422NXM3_TRYRA</name>
<dbReference type="EMBL" id="MKGL01000035">
    <property type="protein sequence ID" value="RNF10206.1"/>
    <property type="molecule type" value="Genomic_DNA"/>
</dbReference>
<dbReference type="GeneID" id="40325577"/>
<organism evidence="1 2">
    <name type="scientific">Trypanosoma rangeli</name>
    <dbReference type="NCBI Taxonomy" id="5698"/>
    <lineage>
        <taxon>Eukaryota</taxon>
        <taxon>Discoba</taxon>
        <taxon>Euglenozoa</taxon>
        <taxon>Kinetoplastea</taxon>
        <taxon>Metakinetoplastina</taxon>
        <taxon>Trypanosomatida</taxon>
        <taxon>Trypanosomatidae</taxon>
        <taxon>Trypanosoma</taxon>
        <taxon>Herpetosoma</taxon>
    </lineage>
</organism>
<dbReference type="Proteomes" id="UP000283634">
    <property type="component" value="Unassembled WGS sequence"/>
</dbReference>
<dbReference type="SUPFAM" id="SSF50939">
    <property type="entry name" value="Sialidases"/>
    <property type="match status" value="1"/>
</dbReference>
<sequence length="162" mass="17680">MACCRSYELSCKGGPHCSGTAAVCVLPPSFPAASAIFPLPKDSPADIFISKHNTTSQTTAHRTHRQVPPTAEQRVFRDNRMPWLVAFVPLFLMACASEPASALAPGSSRVELFKQKNSTVPFEDNNGTVRERVVHSFRIPTLVNVNGVMVAIADARYETSYD</sequence>
<evidence type="ECO:0000313" key="1">
    <source>
        <dbReference type="EMBL" id="RNF10206.1"/>
    </source>
</evidence>
<gene>
    <name evidence="1" type="ORF">TraAM80_01644</name>
</gene>
<dbReference type="CDD" id="cd15482">
    <property type="entry name" value="Sialidase_non-viral"/>
    <property type="match status" value="1"/>
</dbReference>
<dbReference type="Gene3D" id="2.120.10.10">
    <property type="match status" value="1"/>
</dbReference>
<feature type="non-terminal residue" evidence="1">
    <location>
        <position position="162"/>
    </location>
</feature>
<dbReference type="AlphaFoldDB" id="A0A422NXM3"/>